<name>A0AAV4S5X7_CAEEX</name>
<dbReference type="Proteomes" id="UP001054945">
    <property type="component" value="Unassembled WGS sequence"/>
</dbReference>
<sequence>MSQSKASKEIVEKRRKLMDDFKNLRSKRLEEFNAKKKCRLELRDGIDTDELDAESENLEEEVVEFLIKEDVTVLED</sequence>
<evidence type="ECO:0000313" key="1">
    <source>
        <dbReference type="EMBL" id="GIY27875.1"/>
    </source>
</evidence>
<keyword evidence="2" id="KW-1185">Reference proteome</keyword>
<accession>A0AAV4S5X7</accession>
<keyword evidence="1" id="KW-0648">Protein biosynthesis</keyword>
<organism evidence="1 2">
    <name type="scientific">Caerostris extrusa</name>
    <name type="common">Bark spider</name>
    <name type="synonym">Caerostris bankana</name>
    <dbReference type="NCBI Taxonomy" id="172846"/>
    <lineage>
        <taxon>Eukaryota</taxon>
        <taxon>Metazoa</taxon>
        <taxon>Ecdysozoa</taxon>
        <taxon>Arthropoda</taxon>
        <taxon>Chelicerata</taxon>
        <taxon>Arachnida</taxon>
        <taxon>Araneae</taxon>
        <taxon>Araneomorphae</taxon>
        <taxon>Entelegynae</taxon>
        <taxon>Araneoidea</taxon>
        <taxon>Araneidae</taxon>
        <taxon>Caerostris</taxon>
    </lineage>
</organism>
<dbReference type="AlphaFoldDB" id="A0AAV4S5X7"/>
<dbReference type="GO" id="GO:0003743">
    <property type="term" value="F:translation initiation factor activity"/>
    <property type="evidence" value="ECO:0007669"/>
    <property type="project" value="UniProtKB-KW"/>
</dbReference>
<keyword evidence="1" id="KW-0396">Initiation factor</keyword>
<protein>
    <submittedName>
        <fullName evidence="1">Eukaryotic translation initiation factor 3 subunit B</fullName>
    </submittedName>
</protein>
<gene>
    <name evidence="1" type="primary">X975_25533</name>
    <name evidence="1" type="ORF">CEXT_236001</name>
</gene>
<proteinExistence type="predicted"/>
<evidence type="ECO:0000313" key="2">
    <source>
        <dbReference type="Proteomes" id="UP001054945"/>
    </source>
</evidence>
<dbReference type="EMBL" id="BPLR01008867">
    <property type="protein sequence ID" value="GIY27875.1"/>
    <property type="molecule type" value="Genomic_DNA"/>
</dbReference>
<reference evidence="1 2" key="1">
    <citation type="submission" date="2021-06" db="EMBL/GenBank/DDBJ databases">
        <title>Caerostris extrusa draft genome.</title>
        <authorList>
            <person name="Kono N."/>
            <person name="Arakawa K."/>
        </authorList>
    </citation>
    <scope>NUCLEOTIDE SEQUENCE [LARGE SCALE GENOMIC DNA]</scope>
</reference>
<comment type="caution">
    <text evidence="1">The sequence shown here is derived from an EMBL/GenBank/DDBJ whole genome shotgun (WGS) entry which is preliminary data.</text>
</comment>